<keyword evidence="2" id="KW-1185">Reference proteome</keyword>
<proteinExistence type="predicted"/>
<accession>A0ACC0V4E8</accession>
<organism evidence="1 2">
    <name type="scientific">Trichothecium roseum</name>
    <dbReference type="NCBI Taxonomy" id="47278"/>
    <lineage>
        <taxon>Eukaryota</taxon>
        <taxon>Fungi</taxon>
        <taxon>Dikarya</taxon>
        <taxon>Ascomycota</taxon>
        <taxon>Pezizomycotina</taxon>
        <taxon>Sordariomycetes</taxon>
        <taxon>Hypocreomycetidae</taxon>
        <taxon>Hypocreales</taxon>
        <taxon>Hypocreales incertae sedis</taxon>
        <taxon>Trichothecium</taxon>
    </lineage>
</organism>
<name>A0ACC0V4E8_9HYPO</name>
<comment type="caution">
    <text evidence="1">The sequence shown here is derived from an EMBL/GenBank/DDBJ whole genome shotgun (WGS) entry which is preliminary data.</text>
</comment>
<gene>
    <name evidence="1" type="ORF">N3K66_005062</name>
</gene>
<evidence type="ECO:0000313" key="2">
    <source>
        <dbReference type="Proteomes" id="UP001163324"/>
    </source>
</evidence>
<reference evidence="1" key="1">
    <citation type="submission" date="2022-10" db="EMBL/GenBank/DDBJ databases">
        <title>Complete Genome of Trichothecium roseum strain YXFP-22015, a Plant Pathogen Isolated from Citrus.</title>
        <authorList>
            <person name="Wang Y."/>
            <person name="Zhu L."/>
        </authorList>
    </citation>
    <scope>NUCLEOTIDE SEQUENCE</scope>
    <source>
        <strain evidence="1">YXFP-22015</strain>
    </source>
</reference>
<protein>
    <submittedName>
        <fullName evidence="1">Uncharacterized protein</fullName>
    </submittedName>
</protein>
<evidence type="ECO:0000313" key="1">
    <source>
        <dbReference type="EMBL" id="KAI9900800.1"/>
    </source>
</evidence>
<dbReference type="Proteomes" id="UP001163324">
    <property type="component" value="Chromosome 4"/>
</dbReference>
<dbReference type="EMBL" id="CM047943">
    <property type="protein sequence ID" value="KAI9900800.1"/>
    <property type="molecule type" value="Genomic_DNA"/>
</dbReference>
<sequence length="366" mass="39847">MVERPRVFFDVAAGGKPLGRITMELYSELVPKTAENFRCLCTGEKGVGKTGKPLHYKNSIFHRVIKQFMIQGGDFTAGDGTGGESIYGAKFDDEAFPKKHDRPFLLSMANAGPNTNGSQFFITTVPTPHLDNKHVVFGQVLNGKSIVRQIENSQTLAGDKPTKDVIITDCGELEGDAAVAADVKQPDPLGDAYEDFPDDCNEELSADKILTIATACKEFGTKAFKAGNLEIGLEKYQKGLRYLNEDPDLDDAKPETIASLSTLRFSLNSNAALLASKLSQWDDTIRHATSALAVPNLADKERAKALYRRGYASVRVKDDEGALADLEKAYSLVPDDAAVKNELASVKAKITARTAKEKAAYQKFFA</sequence>